<dbReference type="Proteomes" id="UP001420932">
    <property type="component" value="Unassembled WGS sequence"/>
</dbReference>
<keyword evidence="2" id="KW-1185">Reference proteome</keyword>
<accession>A0AAP0KXC4</accession>
<gene>
    <name evidence="1" type="ORF">Syun_006692</name>
</gene>
<dbReference type="AlphaFoldDB" id="A0AAP0KXC4"/>
<comment type="caution">
    <text evidence="1">The sequence shown here is derived from an EMBL/GenBank/DDBJ whole genome shotgun (WGS) entry which is preliminary data.</text>
</comment>
<protein>
    <submittedName>
        <fullName evidence="1">Uncharacterized protein</fullName>
    </submittedName>
</protein>
<organism evidence="1 2">
    <name type="scientific">Stephania yunnanensis</name>
    <dbReference type="NCBI Taxonomy" id="152371"/>
    <lineage>
        <taxon>Eukaryota</taxon>
        <taxon>Viridiplantae</taxon>
        <taxon>Streptophyta</taxon>
        <taxon>Embryophyta</taxon>
        <taxon>Tracheophyta</taxon>
        <taxon>Spermatophyta</taxon>
        <taxon>Magnoliopsida</taxon>
        <taxon>Ranunculales</taxon>
        <taxon>Menispermaceae</taxon>
        <taxon>Menispermoideae</taxon>
        <taxon>Cissampelideae</taxon>
        <taxon>Stephania</taxon>
    </lineage>
</organism>
<reference evidence="1 2" key="1">
    <citation type="submission" date="2024-01" db="EMBL/GenBank/DDBJ databases">
        <title>Genome assemblies of Stephania.</title>
        <authorList>
            <person name="Yang L."/>
        </authorList>
    </citation>
    <scope>NUCLEOTIDE SEQUENCE [LARGE SCALE GENOMIC DNA]</scope>
    <source>
        <strain evidence="1">YNDBR</strain>
        <tissue evidence="1">Leaf</tissue>
    </source>
</reference>
<proteinExistence type="predicted"/>
<sequence>MPNLLLNHTSIESLVVGGGGRWWERRPLLVGGGGGSCSGTRRGGGGDETGARGCYGRHEWEEGDPVVEASTIAKVGGRHSSGGVYCWRSGGSGN</sequence>
<evidence type="ECO:0000313" key="2">
    <source>
        <dbReference type="Proteomes" id="UP001420932"/>
    </source>
</evidence>
<evidence type="ECO:0000313" key="1">
    <source>
        <dbReference type="EMBL" id="KAK9160351.1"/>
    </source>
</evidence>
<name>A0AAP0KXC4_9MAGN</name>
<dbReference type="EMBL" id="JBBNAF010000003">
    <property type="protein sequence ID" value="KAK9160351.1"/>
    <property type="molecule type" value="Genomic_DNA"/>
</dbReference>